<keyword evidence="7" id="KW-0904">Protein phosphatase</keyword>
<evidence type="ECO:0000256" key="4">
    <source>
        <dbReference type="ARBA" id="ARBA00013081"/>
    </source>
</evidence>
<dbReference type="CDD" id="cd00143">
    <property type="entry name" value="PP2Cc"/>
    <property type="match status" value="1"/>
</dbReference>
<dbReference type="InterPro" id="IPR015655">
    <property type="entry name" value="PP2C"/>
</dbReference>
<comment type="similarity">
    <text evidence="3">Belongs to the PP2C family.</text>
</comment>
<name>A0A1X2IQ09_9FUNG</name>
<evidence type="ECO:0000256" key="10">
    <source>
        <dbReference type="SAM" id="MobiDB-lite"/>
    </source>
</evidence>
<dbReference type="SUPFAM" id="SSF81606">
    <property type="entry name" value="PP2C-like"/>
    <property type="match status" value="1"/>
</dbReference>
<dbReference type="InterPro" id="IPR036457">
    <property type="entry name" value="PPM-type-like_dom_sf"/>
</dbReference>
<reference evidence="12 13" key="1">
    <citation type="submission" date="2016-07" db="EMBL/GenBank/DDBJ databases">
        <title>Pervasive Adenine N6-methylation of Active Genes in Fungi.</title>
        <authorList>
            <consortium name="DOE Joint Genome Institute"/>
            <person name="Mondo S.J."/>
            <person name="Dannebaum R.O."/>
            <person name="Kuo R.C."/>
            <person name="Labutti K."/>
            <person name="Haridas S."/>
            <person name="Kuo A."/>
            <person name="Salamov A."/>
            <person name="Ahrendt S.R."/>
            <person name="Lipzen A."/>
            <person name="Sullivan W."/>
            <person name="Andreopoulos W.B."/>
            <person name="Clum A."/>
            <person name="Lindquist E."/>
            <person name="Daum C."/>
            <person name="Ramamoorthy G.K."/>
            <person name="Gryganskyi A."/>
            <person name="Culley D."/>
            <person name="Magnuson J.K."/>
            <person name="James T.Y."/>
            <person name="O'Malley M.A."/>
            <person name="Stajich J.E."/>
            <person name="Spatafora J.W."/>
            <person name="Visel A."/>
            <person name="Grigoriev I.V."/>
        </authorList>
    </citation>
    <scope>NUCLEOTIDE SEQUENCE [LARGE SCALE GENOMIC DNA]</scope>
    <source>
        <strain evidence="12 13">NRRL 1336</strain>
    </source>
</reference>
<evidence type="ECO:0000256" key="7">
    <source>
        <dbReference type="ARBA" id="ARBA00022912"/>
    </source>
</evidence>
<sequence length="343" mass="38073">MGQTLSEPVTDKHTTNGQDHRVMYAASSMQGWRSVSMEDAHTTIPEYKNTKTSFFASSMVMVVSSEVANYSGEHLHHRILDNDAFRGNKVRQALKQGYLGLDDDLRSDPLMEHVVSGCTAVSVLITKDNTLYVGNAGDSRAVLSTDGQAVALSEDHKPTDEKETQRIKNAGGHVEFGRVNGNLALSRALGDFEFKQRDDLGPEEQAVTADPDITEHRITEKDDFVIIACDGIWDCMTNQEAVNFVRAELSKEKPHKEICETMMDHCLASEMGADGLGCDNMTVILVALLHNKSSDEWYHDMAAKFVKSPNDVDLYETKEPNEIPQEISKQPQNDHNSDSDHGM</sequence>
<gene>
    <name evidence="12" type="ORF">BCR42DRAFT_408614</name>
</gene>
<dbReference type="SMART" id="SM00332">
    <property type="entry name" value="PP2Cc"/>
    <property type="match status" value="1"/>
</dbReference>
<dbReference type="InterPro" id="IPR001932">
    <property type="entry name" value="PPM-type_phosphatase-like_dom"/>
</dbReference>
<evidence type="ECO:0000256" key="8">
    <source>
        <dbReference type="ARBA" id="ARBA00023211"/>
    </source>
</evidence>
<dbReference type="GO" id="GO:0004722">
    <property type="term" value="F:protein serine/threonine phosphatase activity"/>
    <property type="evidence" value="ECO:0007669"/>
    <property type="project" value="UniProtKB-EC"/>
</dbReference>
<dbReference type="PANTHER" id="PTHR13832:SF565">
    <property type="entry name" value="AT28366P-RELATED"/>
    <property type="match status" value="1"/>
</dbReference>
<evidence type="ECO:0000313" key="12">
    <source>
        <dbReference type="EMBL" id="ORZ20362.1"/>
    </source>
</evidence>
<protein>
    <recommendedName>
        <fullName evidence="4">protein-serine/threonine phosphatase</fullName>
        <ecNumber evidence="4">3.1.3.16</ecNumber>
    </recommendedName>
</protein>
<proteinExistence type="inferred from homology"/>
<dbReference type="EMBL" id="MCGE01000006">
    <property type="protein sequence ID" value="ORZ20362.1"/>
    <property type="molecule type" value="Genomic_DNA"/>
</dbReference>
<comment type="cofactor">
    <cofactor evidence="1">
        <name>Mn(2+)</name>
        <dbReference type="ChEBI" id="CHEBI:29035"/>
    </cofactor>
</comment>
<dbReference type="GO" id="GO:0046872">
    <property type="term" value="F:metal ion binding"/>
    <property type="evidence" value="ECO:0007669"/>
    <property type="project" value="UniProtKB-KW"/>
</dbReference>
<feature type="region of interest" description="Disordered" evidence="10">
    <location>
        <begin position="1"/>
        <end position="20"/>
    </location>
</feature>
<evidence type="ECO:0000256" key="5">
    <source>
        <dbReference type="ARBA" id="ARBA00022723"/>
    </source>
</evidence>
<evidence type="ECO:0000256" key="9">
    <source>
        <dbReference type="ARBA" id="ARBA00048832"/>
    </source>
</evidence>
<feature type="domain" description="PPM-type phosphatase" evidence="11">
    <location>
        <begin position="23"/>
        <end position="288"/>
    </location>
</feature>
<dbReference type="Pfam" id="PF00481">
    <property type="entry name" value="PP2C"/>
    <property type="match status" value="1"/>
</dbReference>
<dbReference type="OrthoDB" id="10264738at2759"/>
<keyword evidence="13" id="KW-1185">Reference proteome</keyword>
<evidence type="ECO:0000256" key="1">
    <source>
        <dbReference type="ARBA" id="ARBA00001936"/>
    </source>
</evidence>
<dbReference type="Gene3D" id="3.60.40.10">
    <property type="entry name" value="PPM-type phosphatase domain"/>
    <property type="match status" value="1"/>
</dbReference>
<evidence type="ECO:0000256" key="6">
    <source>
        <dbReference type="ARBA" id="ARBA00022801"/>
    </source>
</evidence>
<feature type="region of interest" description="Disordered" evidence="10">
    <location>
        <begin position="313"/>
        <end position="343"/>
    </location>
</feature>
<dbReference type="Proteomes" id="UP000193560">
    <property type="component" value="Unassembled WGS sequence"/>
</dbReference>
<organism evidence="12 13">
    <name type="scientific">Absidia repens</name>
    <dbReference type="NCBI Taxonomy" id="90262"/>
    <lineage>
        <taxon>Eukaryota</taxon>
        <taxon>Fungi</taxon>
        <taxon>Fungi incertae sedis</taxon>
        <taxon>Mucoromycota</taxon>
        <taxon>Mucoromycotina</taxon>
        <taxon>Mucoromycetes</taxon>
        <taxon>Mucorales</taxon>
        <taxon>Cunninghamellaceae</taxon>
        <taxon>Absidia</taxon>
    </lineage>
</organism>
<dbReference type="PROSITE" id="PS51746">
    <property type="entry name" value="PPM_2"/>
    <property type="match status" value="1"/>
</dbReference>
<keyword evidence="6" id="KW-0378">Hydrolase</keyword>
<dbReference type="AlphaFoldDB" id="A0A1X2IQ09"/>
<accession>A0A1X2IQ09</accession>
<comment type="caution">
    <text evidence="12">The sequence shown here is derived from an EMBL/GenBank/DDBJ whole genome shotgun (WGS) entry which is preliminary data.</text>
</comment>
<evidence type="ECO:0000256" key="2">
    <source>
        <dbReference type="ARBA" id="ARBA00001946"/>
    </source>
</evidence>
<keyword evidence="8" id="KW-0464">Manganese</keyword>
<dbReference type="FunFam" id="3.60.40.10:FF:000016">
    <property type="entry name" value="Protein phosphatase 2C"/>
    <property type="match status" value="1"/>
</dbReference>
<evidence type="ECO:0000259" key="11">
    <source>
        <dbReference type="PROSITE" id="PS51746"/>
    </source>
</evidence>
<dbReference type="EC" id="3.1.3.16" evidence="4"/>
<evidence type="ECO:0000313" key="13">
    <source>
        <dbReference type="Proteomes" id="UP000193560"/>
    </source>
</evidence>
<keyword evidence="5" id="KW-0479">Metal-binding</keyword>
<evidence type="ECO:0000256" key="3">
    <source>
        <dbReference type="ARBA" id="ARBA00006702"/>
    </source>
</evidence>
<feature type="compositionally biased region" description="Basic and acidic residues" evidence="10">
    <location>
        <begin position="9"/>
        <end position="20"/>
    </location>
</feature>
<dbReference type="STRING" id="90262.A0A1X2IQ09"/>
<dbReference type="PANTHER" id="PTHR13832">
    <property type="entry name" value="PROTEIN PHOSPHATASE 2C"/>
    <property type="match status" value="1"/>
</dbReference>
<comment type="catalytic activity">
    <reaction evidence="9">
        <text>O-phospho-L-threonyl-[protein] + H2O = L-threonyl-[protein] + phosphate</text>
        <dbReference type="Rhea" id="RHEA:47004"/>
        <dbReference type="Rhea" id="RHEA-COMP:11060"/>
        <dbReference type="Rhea" id="RHEA-COMP:11605"/>
        <dbReference type="ChEBI" id="CHEBI:15377"/>
        <dbReference type="ChEBI" id="CHEBI:30013"/>
        <dbReference type="ChEBI" id="CHEBI:43474"/>
        <dbReference type="ChEBI" id="CHEBI:61977"/>
        <dbReference type="EC" id="3.1.3.16"/>
    </reaction>
    <physiologicalReaction direction="left-to-right" evidence="9">
        <dbReference type="Rhea" id="RHEA:47005"/>
    </physiologicalReaction>
</comment>
<comment type="cofactor">
    <cofactor evidence="2">
        <name>Mg(2+)</name>
        <dbReference type="ChEBI" id="CHEBI:18420"/>
    </cofactor>
</comment>